<keyword evidence="3" id="KW-1185">Reference proteome</keyword>
<evidence type="ECO:0000313" key="3">
    <source>
        <dbReference type="Proteomes" id="UP000800200"/>
    </source>
</evidence>
<reference evidence="2" key="1">
    <citation type="journal article" date="2020" name="Stud. Mycol.">
        <title>101 Dothideomycetes genomes: a test case for predicting lifestyles and emergence of pathogens.</title>
        <authorList>
            <person name="Haridas S."/>
            <person name="Albert R."/>
            <person name="Binder M."/>
            <person name="Bloem J."/>
            <person name="Labutti K."/>
            <person name="Salamov A."/>
            <person name="Andreopoulos B."/>
            <person name="Baker S."/>
            <person name="Barry K."/>
            <person name="Bills G."/>
            <person name="Bluhm B."/>
            <person name="Cannon C."/>
            <person name="Castanera R."/>
            <person name="Culley D."/>
            <person name="Daum C."/>
            <person name="Ezra D."/>
            <person name="Gonzalez J."/>
            <person name="Henrissat B."/>
            <person name="Kuo A."/>
            <person name="Liang C."/>
            <person name="Lipzen A."/>
            <person name="Lutzoni F."/>
            <person name="Magnuson J."/>
            <person name="Mondo S."/>
            <person name="Nolan M."/>
            <person name="Ohm R."/>
            <person name="Pangilinan J."/>
            <person name="Park H.-J."/>
            <person name="Ramirez L."/>
            <person name="Alfaro M."/>
            <person name="Sun H."/>
            <person name="Tritt A."/>
            <person name="Yoshinaga Y."/>
            <person name="Zwiers L.-H."/>
            <person name="Turgeon B."/>
            <person name="Goodwin S."/>
            <person name="Spatafora J."/>
            <person name="Crous P."/>
            <person name="Grigoriev I."/>
        </authorList>
    </citation>
    <scope>NUCLEOTIDE SEQUENCE</scope>
    <source>
        <strain evidence="2">CBS 207.26</strain>
    </source>
</reference>
<protein>
    <submittedName>
        <fullName evidence="2">Uncharacterized protein</fullName>
    </submittedName>
</protein>
<dbReference type="OrthoDB" id="2992173at2759"/>
<sequence length="1331" mass="149341">MTAKMENVAVPITLSAFVLTPECAKSLGPDRIGILSQPNYMGLRLDEALMQHDLVDHVDFHRTAPPELNARLTDIGATLHDADPPPYRRNRMGVYLHWSLPRCYRAALRAKANERPSGVRPDKEEDDLSTPQFPTVPNRWLVVRRLTSYLTDDGTIMPMYQTWVVESNRVRRIQYVEDTVDIEVEVSPFMRGNTDPNDPDWKKVLERQAEICIGRRNEYSGWSNTIPLWTEQERGVENEVDFMNLTVLSSSNPLFPDYTPHNGSVFSIIDNFRYRARDGSIKYLLEAKADYFVIGWNSLPKSDILSTSMPTPLGEMLSNVNLSLSAPKAKPPGKVETVAAKFGKGVTMEPLSAGVTPLDGVITFLRAHKDSEADTIFGNDEADKIAEMVLTMSDLLYAANDSFDERAKAQDINTYDALYGKSITSGYRWNFAEPSETGQPPKAPTPEQFAALVELNEKQSRFDSLDRKLIQMRQDLFCEWWKYVSDKTNILNTIQDAFRARVTDLAAKIRELEVAISSLVADLGQAQKNPSFKRVVEDPFYIRKEPTVCIAGLESGWPKDFLDVLPIRVESQVDSTVKGVEIGIFDGVPSPFPSAVKDTALKLLGEYKALGADAVATKPRKGFQFWGNENPFEPLFMEWEALYYHIDRSKWTVEVRPSPVGLPTKHLRYGVTSEILSQNPQNQQDRRWISGRTLILPQPVFSLKAAVEAVLDSNEPDAPFKDPEERKQLMDGIDILQFMSCPLTGLQEHLQTRVVGTHVKPTLNNPGRTNIPLIPAAKPEIGFTEDVLKLIDSMSDVTPYGNLQDFPSTEYPMAPFKSVTHGQLIIAKLNIIDRFGQAVALPAPKPKLRIPPEVPETVHPCFSDFLIPDIINNQLNTIYPESSPPDQGTWPLCRFLQLTPAINQNARLNVSFVNKSSTPGFPYWNETENDKPESPIFGWIILNYQNSGLQFFRPDGRFYREVRVGGPNNAVLGTKWLPFDPPAASEQTVAAQLDELINKLIDKTDNGKFLKSFFHMITRAVRTMPYAPSEYSGYANALVGKPLALVNVGFSLELATPALKAQNTLGKVPVNEQDELSSYRFPIKLGDAERPFDGVVGWFDTDNINNGRTNWNKTYTYAPDPNNPDFILSTPQNFIRLSPHYLDPITLKATSSDRVFASYKQVRTAQYIIKTILVDPYTPIHAYSPILPVTSLSIPSWTIQQAMTRMTAFFRLGPSMVSIDVPPKYDETRKLNPDTWATPLPSGAGTESPAMPAIRLPVTGKKGLWRWLQPYDVPGVTEAAPHVTRYNEMDVNQEDTTIRKDPPPYTMVEGYLQLARPLLSSDIANVPPPGQ</sequence>
<accession>A0A6A6DJ04</accession>
<feature type="region of interest" description="Disordered" evidence="1">
    <location>
        <begin position="112"/>
        <end position="131"/>
    </location>
</feature>
<gene>
    <name evidence="2" type="ORF">K469DRAFT_674863</name>
</gene>
<proteinExistence type="predicted"/>
<dbReference type="EMBL" id="ML994671">
    <property type="protein sequence ID" value="KAF2178913.1"/>
    <property type="molecule type" value="Genomic_DNA"/>
</dbReference>
<organism evidence="2 3">
    <name type="scientific">Zopfia rhizophila CBS 207.26</name>
    <dbReference type="NCBI Taxonomy" id="1314779"/>
    <lineage>
        <taxon>Eukaryota</taxon>
        <taxon>Fungi</taxon>
        <taxon>Dikarya</taxon>
        <taxon>Ascomycota</taxon>
        <taxon>Pezizomycotina</taxon>
        <taxon>Dothideomycetes</taxon>
        <taxon>Dothideomycetes incertae sedis</taxon>
        <taxon>Zopfiaceae</taxon>
        <taxon>Zopfia</taxon>
    </lineage>
</organism>
<evidence type="ECO:0000313" key="2">
    <source>
        <dbReference type="EMBL" id="KAF2178913.1"/>
    </source>
</evidence>
<evidence type="ECO:0000256" key="1">
    <source>
        <dbReference type="SAM" id="MobiDB-lite"/>
    </source>
</evidence>
<dbReference type="Proteomes" id="UP000800200">
    <property type="component" value="Unassembled WGS sequence"/>
</dbReference>
<name>A0A6A6DJ04_9PEZI</name>